<dbReference type="FunFam" id="4.10.410.10:FF:000006">
    <property type="entry name" value="Serine peptidase inhibitor, Kunitz type 1"/>
    <property type="match status" value="1"/>
</dbReference>
<evidence type="ECO:0000256" key="2">
    <source>
        <dbReference type="ARBA" id="ARBA00022692"/>
    </source>
</evidence>
<dbReference type="Gene3D" id="4.10.400.10">
    <property type="entry name" value="Low-density Lipoprotein Receptor"/>
    <property type="match status" value="1"/>
</dbReference>
<dbReference type="FunFam" id="4.10.410.10:FF:000017">
    <property type="entry name" value="papilin isoform X2"/>
    <property type="match status" value="1"/>
</dbReference>
<keyword evidence="3 10" id="KW-0732">Signal</keyword>
<feature type="domain" description="BPTI/Kunitz inhibitor" evidence="11">
    <location>
        <begin position="363"/>
        <end position="413"/>
    </location>
</feature>
<dbReference type="Pfam" id="PF00014">
    <property type="entry name" value="Kunitz_BPTI"/>
    <property type="match status" value="2"/>
</dbReference>
<keyword evidence="14" id="KW-0646">Protease inhibitor</keyword>
<dbReference type="InterPro" id="IPR036880">
    <property type="entry name" value="Kunitz_BPTI_sf"/>
</dbReference>
<comment type="subcellular location">
    <subcellularLocation>
        <location evidence="1">Membrane</location>
    </subcellularLocation>
</comment>
<dbReference type="GO" id="GO:0005886">
    <property type="term" value="C:plasma membrane"/>
    <property type="evidence" value="ECO:0007669"/>
    <property type="project" value="TreeGrafter"/>
</dbReference>
<dbReference type="PROSITE" id="PS01209">
    <property type="entry name" value="LDLRA_1"/>
    <property type="match status" value="1"/>
</dbReference>
<organism evidence="13 14">
    <name type="scientific">Austrofundulus limnaeus</name>
    <name type="common">Annual killifish</name>
    <dbReference type="NCBI Taxonomy" id="52670"/>
    <lineage>
        <taxon>Eukaryota</taxon>
        <taxon>Metazoa</taxon>
        <taxon>Chordata</taxon>
        <taxon>Craniata</taxon>
        <taxon>Vertebrata</taxon>
        <taxon>Euteleostomi</taxon>
        <taxon>Actinopterygii</taxon>
        <taxon>Neopterygii</taxon>
        <taxon>Teleostei</taxon>
        <taxon>Neoteleostei</taxon>
        <taxon>Acanthomorphata</taxon>
        <taxon>Ovalentaria</taxon>
        <taxon>Atherinomorphae</taxon>
        <taxon>Cyprinodontiformes</taxon>
        <taxon>Rivulidae</taxon>
        <taxon>Austrofundulus</taxon>
    </lineage>
</organism>
<evidence type="ECO:0000256" key="8">
    <source>
        <dbReference type="PROSITE-ProRule" id="PRU00124"/>
    </source>
</evidence>
<keyword evidence="6 8" id="KW-1015">Disulfide bond</keyword>
<evidence type="ECO:0000259" key="11">
    <source>
        <dbReference type="PROSITE" id="PS50279"/>
    </source>
</evidence>
<evidence type="ECO:0000256" key="9">
    <source>
        <dbReference type="SAM" id="Phobius"/>
    </source>
</evidence>
<dbReference type="AlphaFoldDB" id="A0A2I4BHF8"/>
<feature type="domain" description="MANSC" evidence="12">
    <location>
        <begin position="36"/>
        <end position="117"/>
    </location>
</feature>
<dbReference type="GO" id="GO:0008544">
    <property type="term" value="P:epidermis development"/>
    <property type="evidence" value="ECO:0007669"/>
    <property type="project" value="TreeGrafter"/>
</dbReference>
<dbReference type="CDD" id="cd22624">
    <property type="entry name" value="Kunitz_HAI1_2-like"/>
    <property type="match status" value="1"/>
</dbReference>
<dbReference type="InterPro" id="IPR020901">
    <property type="entry name" value="Prtase_inh_Kunz-CS"/>
</dbReference>
<dbReference type="Pfam" id="PF22352">
    <property type="entry name" value="K319L-like_PKD"/>
    <property type="match status" value="1"/>
</dbReference>
<dbReference type="FunFam" id="2.60.40.10:FF:000061">
    <property type="entry name" value="Dyslexia-associated protein KIAA0319 homolog"/>
    <property type="match status" value="1"/>
</dbReference>
<evidence type="ECO:0000256" key="10">
    <source>
        <dbReference type="SAM" id="SignalP"/>
    </source>
</evidence>
<evidence type="ECO:0000256" key="5">
    <source>
        <dbReference type="ARBA" id="ARBA00023136"/>
    </source>
</evidence>
<evidence type="ECO:0000256" key="4">
    <source>
        <dbReference type="ARBA" id="ARBA00022989"/>
    </source>
</evidence>
<dbReference type="InterPro" id="IPR036055">
    <property type="entry name" value="LDL_receptor-like_sf"/>
</dbReference>
<keyword evidence="5 9" id="KW-0472">Membrane</keyword>
<keyword evidence="4 9" id="KW-1133">Transmembrane helix</keyword>
<dbReference type="InterPro" id="IPR035986">
    <property type="entry name" value="PKD_dom_sf"/>
</dbReference>
<dbReference type="InterPro" id="IPR023415">
    <property type="entry name" value="LDLR_class-A_CS"/>
</dbReference>
<protein>
    <submittedName>
        <fullName evidence="14">Kunitz-type protease inhibitor 1a</fullName>
    </submittedName>
</protein>
<feature type="disulfide bond" evidence="8">
    <location>
        <begin position="314"/>
        <end position="332"/>
    </location>
</feature>
<dbReference type="PANTHER" id="PTHR46750">
    <property type="entry name" value="KUNITZ-TYPE PROTEASE INHIBITOR 1"/>
    <property type="match status" value="1"/>
</dbReference>
<dbReference type="InterPro" id="IPR002223">
    <property type="entry name" value="Kunitz_BPTI"/>
</dbReference>
<dbReference type="Proteomes" id="UP000192220">
    <property type="component" value="Unplaced"/>
</dbReference>
<evidence type="ECO:0000256" key="6">
    <source>
        <dbReference type="ARBA" id="ARBA00023157"/>
    </source>
</evidence>
<dbReference type="SUPFAM" id="SSF57424">
    <property type="entry name" value="LDL receptor-like module"/>
    <property type="match status" value="1"/>
</dbReference>
<feature type="disulfide bond" evidence="8">
    <location>
        <begin position="326"/>
        <end position="341"/>
    </location>
</feature>
<dbReference type="KEGG" id="alim:106519872"/>
<dbReference type="STRING" id="52670.A0A2I4BHF8"/>
<evidence type="ECO:0000256" key="7">
    <source>
        <dbReference type="ARBA" id="ARBA00023180"/>
    </source>
</evidence>
<dbReference type="SUPFAM" id="SSF57362">
    <property type="entry name" value="BPTI-like"/>
    <property type="match status" value="2"/>
</dbReference>
<evidence type="ECO:0000256" key="3">
    <source>
        <dbReference type="ARBA" id="ARBA00022729"/>
    </source>
</evidence>
<dbReference type="CDD" id="cd22623">
    <property type="entry name" value="Kunitz_HAI1_1-like"/>
    <property type="match status" value="1"/>
</dbReference>
<dbReference type="PRINTS" id="PR00759">
    <property type="entry name" value="BASICPTASE"/>
</dbReference>
<dbReference type="PANTHER" id="PTHR46750:SF1">
    <property type="entry name" value="KUNITZ-TYPE PROTEASE INHIBITOR 1"/>
    <property type="match status" value="1"/>
</dbReference>
<dbReference type="PROSITE" id="PS50279">
    <property type="entry name" value="BPTI_KUNITZ_2"/>
    <property type="match status" value="2"/>
</dbReference>
<name>A0A2I4BHF8_AUSLI</name>
<dbReference type="InterPro" id="IPR002172">
    <property type="entry name" value="LDrepeatLR_classA_rpt"/>
</dbReference>
<sequence>MNFLIESGAFAFLLLLLRSASAQDSGDACFSRFQTGKDDFVLDTDESVKAGATFLSAPKVERTKDCAMSCCKDPRCNVALMEKGDEDGLIKSCFLFDCLYKKKYACRFVKKKGYTNFILNTLYANHIQELSPDLPDGPPVADAGPDQVVQPQESVTLNGIQSRDDKGIEDYQWKMLTDYPYAVIEKTNFPDQIIVSNLTSGKYKFQLTVRDTGGQTDTTMITIMVLTPEQSKHHCMMPMKIGPCRGAFPRWYHNAASGECEQFIFGGCRENLNNYLTKDECTKACYESGKGGRLLITPAVEKCDEPCTHDQFTCDNGCCLDPGLECDKTQQCSDNSDEQNCDEVAHKFRILTQIPVDEQKVRCTEHPDTGTCRDSQTKWYYDPINQVCVRFNYGGCGGNENRFESEESCKRTCRGVTSKDVFARKEEHEKIVGENQTGILVIAIVLGVGILILLGVLGYCFMKRRKSTHYQYHAGQMK</sequence>
<feature type="signal peptide" evidence="10">
    <location>
        <begin position="1"/>
        <end position="22"/>
    </location>
</feature>
<dbReference type="CDD" id="cd00112">
    <property type="entry name" value="LDLa"/>
    <property type="match status" value="1"/>
</dbReference>
<evidence type="ECO:0000259" key="12">
    <source>
        <dbReference type="PROSITE" id="PS50986"/>
    </source>
</evidence>
<feature type="transmembrane region" description="Helical" evidence="9">
    <location>
        <begin position="439"/>
        <end position="462"/>
    </location>
</feature>
<feature type="disulfide bond" evidence="8">
    <location>
        <begin position="307"/>
        <end position="319"/>
    </location>
</feature>
<dbReference type="InterPro" id="IPR013980">
    <property type="entry name" value="MANSC_dom"/>
</dbReference>
<keyword evidence="2 9" id="KW-0812">Transmembrane</keyword>
<dbReference type="InterPro" id="IPR013783">
    <property type="entry name" value="Ig-like_fold"/>
</dbReference>
<evidence type="ECO:0000256" key="1">
    <source>
        <dbReference type="ARBA" id="ARBA00004370"/>
    </source>
</evidence>
<evidence type="ECO:0000313" key="13">
    <source>
        <dbReference type="Proteomes" id="UP000192220"/>
    </source>
</evidence>
<dbReference type="InterPro" id="IPR011106">
    <property type="entry name" value="MANSC_N"/>
</dbReference>
<dbReference type="CTD" id="406426"/>
<dbReference type="GO" id="GO:0060429">
    <property type="term" value="P:epithelium development"/>
    <property type="evidence" value="ECO:0007669"/>
    <property type="project" value="TreeGrafter"/>
</dbReference>
<accession>A0A2I4BHF8</accession>
<proteinExistence type="predicted"/>
<keyword evidence="7" id="KW-0325">Glycoprotein</keyword>
<dbReference type="SUPFAM" id="SSF49299">
    <property type="entry name" value="PKD domain"/>
    <property type="match status" value="1"/>
</dbReference>
<dbReference type="SMART" id="SM00192">
    <property type="entry name" value="LDLa"/>
    <property type="match status" value="1"/>
</dbReference>
<reference evidence="14" key="1">
    <citation type="submission" date="2025-08" db="UniProtKB">
        <authorList>
            <consortium name="RefSeq"/>
        </authorList>
    </citation>
    <scope>IDENTIFICATION</scope>
    <source>
        <strain evidence="14">Quisiro</strain>
    </source>
</reference>
<dbReference type="GO" id="GO:0030198">
    <property type="term" value="P:extracellular matrix organization"/>
    <property type="evidence" value="ECO:0007669"/>
    <property type="project" value="TreeGrafter"/>
</dbReference>
<dbReference type="GeneID" id="106519872"/>
<gene>
    <name evidence="14" type="primary">spint1a</name>
</gene>
<dbReference type="GO" id="GO:0004867">
    <property type="term" value="F:serine-type endopeptidase inhibitor activity"/>
    <property type="evidence" value="ECO:0007669"/>
    <property type="project" value="InterPro"/>
</dbReference>
<dbReference type="PROSITE" id="PS50068">
    <property type="entry name" value="LDLRA_2"/>
    <property type="match status" value="1"/>
</dbReference>
<dbReference type="Gene3D" id="4.10.410.10">
    <property type="entry name" value="Pancreatic trypsin inhibitor Kunitz domain"/>
    <property type="match status" value="2"/>
</dbReference>
<feature type="domain" description="BPTI/Kunitz inhibitor" evidence="11">
    <location>
        <begin position="235"/>
        <end position="285"/>
    </location>
</feature>
<evidence type="ECO:0000313" key="14">
    <source>
        <dbReference type="RefSeq" id="XP_013867176.1"/>
    </source>
</evidence>
<dbReference type="PROSITE" id="PS00280">
    <property type="entry name" value="BPTI_KUNITZ_1"/>
    <property type="match status" value="2"/>
</dbReference>
<dbReference type="InParanoid" id="A0A2I4BHF8"/>
<feature type="chain" id="PRO_5014171509" evidence="10">
    <location>
        <begin position="23"/>
        <end position="478"/>
    </location>
</feature>
<dbReference type="SMART" id="SM00765">
    <property type="entry name" value="MANEC"/>
    <property type="match status" value="1"/>
</dbReference>
<dbReference type="PROSITE" id="PS50986">
    <property type="entry name" value="MANSC"/>
    <property type="match status" value="1"/>
</dbReference>
<dbReference type="FunCoup" id="A0A2I4BHF8">
    <property type="interactions" value="537"/>
</dbReference>
<dbReference type="Pfam" id="PF07502">
    <property type="entry name" value="MANEC"/>
    <property type="match status" value="1"/>
</dbReference>
<dbReference type="RefSeq" id="XP_013867176.1">
    <property type="nucleotide sequence ID" value="XM_014011722.1"/>
</dbReference>
<dbReference type="Gene3D" id="2.60.40.10">
    <property type="entry name" value="Immunoglobulins"/>
    <property type="match status" value="1"/>
</dbReference>
<dbReference type="OrthoDB" id="2019384at2759"/>
<keyword evidence="13" id="KW-1185">Reference proteome</keyword>
<dbReference type="SMART" id="SM00131">
    <property type="entry name" value="KU"/>
    <property type="match status" value="2"/>
</dbReference>